<dbReference type="EMBL" id="SZOD01001457">
    <property type="protein sequence ID" value="TKI76286.1"/>
    <property type="molecule type" value="Genomic_DNA"/>
</dbReference>
<dbReference type="Gene3D" id="3.20.20.120">
    <property type="entry name" value="Enolase-like C-terminal domain"/>
    <property type="match status" value="1"/>
</dbReference>
<dbReference type="InterPro" id="IPR029017">
    <property type="entry name" value="Enolase-like_N"/>
</dbReference>
<dbReference type="Gene3D" id="3.30.390.10">
    <property type="entry name" value="Enolase-like, N-terminal domain"/>
    <property type="match status" value="1"/>
</dbReference>
<reference evidence="5 6" key="1">
    <citation type="journal article" date="2019" name="Environ. Microbiol.">
        <title>An active ?-lactamase is a part of an orchestrated cell wall stress resistance network of Bacillus subtilis and related rhizosphere species.</title>
        <authorList>
            <person name="Bucher T."/>
            <person name="Keren-Paz A."/>
            <person name="Hausser J."/>
            <person name="Olender T."/>
            <person name="Cytryn E."/>
            <person name="Kolodkin-Gal I."/>
        </authorList>
    </citation>
    <scope>NUCLEOTIDE SEQUENCE [LARGE SCALE GENOMIC DNA]</scope>
    <source>
        <strain evidence="5 6">I186</strain>
    </source>
</reference>
<keyword evidence="2" id="KW-0479">Metal-binding</keyword>
<dbReference type="PANTHER" id="PTHR48073">
    <property type="entry name" value="O-SUCCINYLBENZOATE SYNTHASE-RELATED"/>
    <property type="match status" value="1"/>
</dbReference>
<dbReference type="GO" id="GO:0016854">
    <property type="term" value="F:racemase and epimerase activity"/>
    <property type="evidence" value="ECO:0007669"/>
    <property type="project" value="UniProtKB-ARBA"/>
</dbReference>
<keyword evidence="3" id="KW-0413">Isomerase</keyword>
<feature type="non-terminal residue" evidence="5">
    <location>
        <position position="198"/>
    </location>
</feature>
<evidence type="ECO:0000256" key="1">
    <source>
        <dbReference type="ARBA" id="ARBA00008031"/>
    </source>
</evidence>
<evidence type="ECO:0000259" key="4">
    <source>
        <dbReference type="SMART" id="SM00922"/>
    </source>
</evidence>
<dbReference type="SFLD" id="SFLDS00001">
    <property type="entry name" value="Enolase"/>
    <property type="match status" value="1"/>
</dbReference>
<gene>
    <name evidence="5" type="ORF">FC701_35380</name>
</gene>
<proteinExistence type="inferred from homology"/>
<comment type="caution">
    <text evidence="5">The sequence shown here is derived from an EMBL/GenBank/DDBJ whole genome shotgun (WGS) entry which is preliminary data.</text>
</comment>
<feature type="domain" description="Mandelate racemase/muconate lactonizing enzyme C-terminal" evidence="4">
    <location>
        <begin position="74"/>
        <end position="172"/>
    </location>
</feature>
<dbReference type="Pfam" id="PF13378">
    <property type="entry name" value="MR_MLE_C"/>
    <property type="match status" value="1"/>
</dbReference>
<dbReference type="InterPro" id="IPR029065">
    <property type="entry name" value="Enolase_C-like"/>
</dbReference>
<comment type="similarity">
    <text evidence="1">Belongs to the mandelate racemase/muconate lactonizing enzyme family.</text>
</comment>
<dbReference type="InterPro" id="IPR036849">
    <property type="entry name" value="Enolase-like_C_sf"/>
</dbReference>
<dbReference type="SUPFAM" id="SSF51604">
    <property type="entry name" value="Enolase C-terminal domain-like"/>
    <property type="match status" value="1"/>
</dbReference>
<dbReference type="AlphaFoldDB" id="A0A4U2ZM12"/>
<dbReference type="SMART" id="SM00922">
    <property type="entry name" value="MR_MLE"/>
    <property type="match status" value="1"/>
</dbReference>
<sequence>LGPIRSVLVDKDVLQFQTLLLHIQMSCIGNTSAKAAVDMALYDVYCRFHNIPLYALLGGKKEIYTDITVSVDEPLLMAKEAKKHIEKGFQTLKIKVGKEAHLDLERIEVIRNVVPKNTTLRLDANQGWKPKEAVSIIREMENRNLNIEFVEQPVHAKDWEGLKYVKDNVQTPIMADESMFSASDALKIVQGGYADLLN</sequence>
<evidence type="ECO:0000256" key="2">
    <source>
        <dbReference type="ARBA" id="ARBA00022723"/>
    </source>
</evidence>
<protein>
    <submittedName>
        <fullName evidence="5">Dipeptide epimerase</fullName>
    </submittedName>
</protein>
<organism evidence="5 6">
    <name type="scientific">Bacillus mycoides</name>
    <dbReference type="NCBI Taxonomy" id="1405"/>
    <lineage>
        <taxon>Bacteria</taxon>
        <taxon>Bacillati</taxon>
        <taxon>Bacillota</taxon>
        <taxon>Bacilli</taxon>
        <taxon>Bacillales</taxon>
        <taxon>Bacillaceae</taxon>
        <taxon>Bacillus</taxon>
        <taxon>Bacillus cereus group</taxon>
    </lineage>
</organism>
<feature type="non-terminal residue" evidence="5">
    <location>
        <position position="1"/>
    </location>
</feature>
<dbReference type="Pfam" id="PF02746">
    <property type="entry name" value="MR_MLE_N"/>
    <property type="match status" value="1"/>
</dbReference>
<dbReference type="RefSeq" id="WP_320620344.1">
    <property type="nucleotide sequence ID" value="NZ_SZOD01001457.1"/>
</dbReference>
<dbReference type="InterPro" id="IPR013341">
    <property type="entry name" value="Mandelate_racemase_N_dom"/>
</dbReference>
<evidence type="ECO:0000313" key="5">
    <source>
        <dbReference type="EMBL" id="TKI76286.1"/>
    </source>
</evidence>
<accession>A0A4U2ZM12</accession>
<dbReference type="InterPro" id="IPR013342">
    <property type="entry name" value="Mandelate_racemase_C"/>
</dbReference>
<evidence type="ECO:0000313" key="6">
    <source>
        <dbReference type="Proteomes" id="UP000305524"/>
    </source>
</evidence>
<dbReference type="SUPFAM" id="SSF54826">
    <property type="entry name" value="Enolase N-terminal domain-like"/>
    <property type="match status" value="1"/>
</dbReference>
<evidence type="ECO:0000256" key="3">
    <source>
        <dbReference type="ARBA" id="ARBA00023235"/>
    </source>
</evidence>
<name>A0A4U2ZM12_BACMY</name>
<dbReference type="Proteomes" id="UP000305524">
    <property type="component" value="Unassembled WGS sequence"/>
</dbReference>
<dbReference type="GO" id="GO:0046872">
    <property type="term" value="F:metal ion binding"/>
    <property type="evidence" value="ECO:0007669"/>
    <property type="project" value="UniProtKB-KW"/>
</dbReference>
<dbReference type="PANTHER" id="PTHR48073:SF2">
    <property type="entry name" value="O-SUCCINYLBENZOATE SYNTHASE"/>
    <property type="match status" value="1"/>
</dbReference>